<evidence type="ECO:0000256" key="2">
    <source>
        <dbReference type="SAM" id="MobiDB-lite"/>
    </source>
</evidence>
<feature type="domain" description="NACHT" evidence="3">
    <location>
        <begin position="387"/>
        <end position="541"/>
    </location>
</feature>
<dbReference type="PANTHER" id="PTHR10039:SF16">
    <property type="entry name" value="GPI INOSITOL-DEACYLASE"/>
    <property type="match status" value="1"/>
</dbReference>
<feature type="compositionally biased region" description="Basic and acidic residues" evidence="2">
    <location>
        <begin position="166"/>
        <end position="175"/>
    </location>
</feature>
<organism evidence="4 5">
    <name type="scientific">Psilocybe cf. subviscida</name>
    <dbReference type="NCBI Taxonomy" id="2480587"/>
    <lineage>
        <taxon>Eukaryota</taxon>
        <taxon>Fungi</taxon>
        <taxon>Dikarya</taxon>
        <taxon>Basidiomycota</taxon>
        <taxon>Agaricomycotina</taxon>
        <taxon>Agaricomycetes</taxon>
        <taxon>Agaricomycetidae</taxon>
        <taxon>Agaricales</taxon>
        <taxon>Agaricineae</taxon>
        <taxon>Strophariaceae</taxon>
        <taxon>Psilocybe</taxon>
    </lineage>
</organism>
<keyword evidence="1" id="KW-0677">Repeat</keyword>
<proteinExistence type="predicted"/>
<dbReference type="InterPro" id="IPR007111">
    <property type="entry name" value="NACHT_NTPase"/>
</dbReference>
<dbReference type="SUPFAM" id="SSF52540">
    <property type="entry name" value="P-loop containing nucleoside triphosphate hydrolases"/>
    <property type="match status" value="1"/>
</dbReference>
<dbReference type="PANTHER" id="PTHR10039">
    <property type="entry name" value="AMELOGENIN"/>
    <property type="match status" value="1"/>
</dbReference>
<dbReference type="InterPro" id="IPR027417">
    <property type="entry name" value="P-loop_NTPase"/>
</dbReference>
<name>A0A8H5ERB0_9AGAR</name>
<feature type="region of interest" description="Disordered" evidence="2">
    <location>
        <begin position="122"/>
        <end position="178"/>
    </location>
</feature>
<dbReference type="InterPro" id="IPR056884">
    <property type="entry name" value="NPHP3-like_N"/>
</dbReference>
<dbReference type="InterPro" id="IPR059179">
    <property type="entry name" value="MLKL-like_MCAfunc"/>
</dbReference>
<dbReference type="EMBL" id="JAACJJ010000059">
    <property type="protein sequence ID" value="KAF5309431.1"/>
    <property type="molecule type" value="Genomic_DNA"/>
</dbReference>
<dbReference type="Pfam" id="PF24883">
    <property type="entry name" value="NPHP3_N"/>
    <property type="match status" value="1"/>
</dbReference>
<feature type="region of interest" description="Disordered" evidence="2">
    <location>
        <begin position="17"/>
        <end position="59"/>
    </location>
</feature>
<dbReference type="Proteomes" id="UP000567179">
    <property type="component" value="Unassembled WGS sequence"/>
</dbReference>
<keyword evidence="5" id="KW-1185">Reference proteome</keyword>
<dbReference type="OrthoDB" id="3269932at2759"/>
<evidence type="ECO:0000313" key="4">
    <source>
        <dbReference type="EMBL" id="KAF5309431.1"/>
    </source>
</evidence>
<comment type="caution">
    <text evidence="4">The sequence shown here is derived from an EMBL/GenBank/DDBJ whole genome shotgun (WGS) entry which is preliminary data.</text>
</comment>
<dbReference type="CDD" id="cd21037">
    <property type="entry name" value="MLKL_NTD"/>
    <property type="match status" value="1"/>
</dbReference>
<evidence type="ECO:0000256" key="1">
    <source>
        <dbReference type="ARBA" id="ARBA00022737"/>
    </source>
</evidence>
<sequence length="711" mass="78401">MKLTGKFEKLKQRFHARIGGSKSHSASPSTSNRGSIDSASGARDSGQGNNAGQIGLAGLGGNATPNQSVYRMYPQRSFLPDLARLSPLSRYDRSTSVCYTILVECSGRECYLKTGYVPPCTPSPHIQPDSARHSDRTAPIPSAMPPSSSAPGMPGDVVNQGSGREGSSEGRRVQDSDSTSTAKDVLILAWTGIEMLLKKIQPLLDGTPAKVPVAAINALVEIKNAVGDNKGAIEGIVVQTADRLLTMVEAVNQGVPDSAMQRMTTFTTILRDEIQKLEQMSKKGTFRRVLENEADKKAVEDAFKRIDGATKTFQIDIALATARMMEDIHSEIKLTQLDRVRAPKAIYNADLGDGVTLRREACTEGTRVEIREKIVVWANDTSLDCPPVFWLTGDAGSGKTTIAYSIAEHFDMLEKTGQQTILGGTFHCSRQFEETRRQVHIIPTLVYQLARKSGSYYHALHKADKFDSVDKLDKQIEDLLARPWQQSASQRHPELPPYLIIVDALDEINEQGGSKFLYGMLETVKQHHLHGLKFLFTSRPDPSVMAHFDLSISKPLCCLQDVPIESVGADITKFLQIKLPKFTDKEREDMAQLANGLFISAATIVRYLTPNPSIALEEQHELLHTLHTGQSFTESGGLLIDQLYQQILHDAFDGFSGKLFDSRLLILHTFLCTFERTSTSVTAALLSLKSDTTVMAVLKQLYAVLYYKDDQ</sequence>
<accession>A0A8H5ERB0</accession>
<gene>
    <name evidence="4" type="ORF">D9619_012333</name>
</gene>
<evidence type="ECO:0000259" key="3">
    <source>
        <dbReference type="PROSITE" id="PS50837"/>
    </source>
</evidence>
<feature type="compositionally biased region" description="Low complexity" evidence="2">
    <location>
        <begin position="145"/>
        <end position="155"/>
    </location>
</feature>
<evidence type="ECO:0000313" key="5">
    <source>
        <dbReference type="Proteomes" id="UP000567179"/>
    </source>
</evidence>
<feature type="compositionally biased region" description="Polar residues" evidence="2">
    <location>
        <begin position="22"/>
        <end position="38"/>
    </location>
</feature>
<dbReference type="PROSITE" id="PS50837">
    <property type="entry name" value="NACHT"/>
    <property type="match status" value="1"/>
</dbReference>
<dbReference type="AlphaFoldDB" id="A0A8H5ERB0"/>
<protein>
    <recommendedName>
        <fullName evidence="3">NACHT domain-containing protein</fullName>
    </recommendedName>
</protein>
<dbReference type="Gene3D" id="3.40.50.300">
    <property type="entry name" value="P-loop containing nucleotide triphosphate hydrolases"/>
    <property type="match status" value="1"/>
</dbReference>
<reference evidence="4 5" key="1">
    <citation type="journal article" date="2020" name="ISME J.">
        <title>Uncovering the hidden diversity of litter-decomposition mechanisms in mushroom-forming fungi.</title>
        <authorList>
            <person name="Floudas D."/>
            <person name="Bentzer J."/>
            <person name="Ahren D."/>
            <person name="Johansson T."/>
            <person name="Persson P."/>
            <person name="Tunlid A."/>
        </authorList>
    </citation>
    <scope>NUCLEOTIDE SEQUENCE [LARGE SCALE GENOMIC DNA]</scope>
    <source>
        <strain evidence="4 5">CBS 101986</strain>
    </source>
</reference>